<dbReference type="GO" id="GO:0015341">
    <property type="term" value="F:zinc efflux antiporter activity"/>
    <property type="evidence" value="ECO:0007669"/>
    <property type="project" value="TreeGrafter"/>
</dbReference>
<accession>A0A099TY93</accession>
<dbReference type="Proteomes" id="UP000255139">
    <property type="component" value="Unassembled WGS sequence"/>
</dbReference>
<dbReference type="GO" id="GO:0005886">
    <property type="term" value="C:plasma membrane"/>
    <property type="evidence" value="ECO:0007669"/>
    <property type="project" value="TreeGrafter"/>
</dbReference>
<evidence type="ECO:0000256" key="1">
    <source>
        <dbReference type="ARBA" id="ARBA00004141"/>
    </source>
</evidence>
<evidence type="ECO:0000313" key="8">
    <source>
        <dbReference type="EMBL" id="STQ86710.1"/>
    </source>
</evidence>
<evidence type="ECO:0000256" key="2">
    <source>
        <dbReference type="ARBA" id="ARBA00022448"/>
    </source>
</evidence>
<feature type="transmembrane region" description="Helical" evidence="6">
    <location>
        <begin position="109"/>
        <end position="127"/>
    </location>
</feature>
<reference evidence="9 10" key="1">
    <citation type="journal article" date="2014" name="Genome Announc.">
        <title>Draft genome sequences of eight enterohepatic helicobacter species isolated from both laboratory and wild rodents.</title>
        <authorList>
            <person name="Sheh A."/>
            <person name="Shen Z."/>
            <person name="Fox J.G."/>
        </authorList>
    </citation>
    <scope>NUCLEOTIDE SEQUENCE [LARGE SCALE GENOMIC DNA]</scope>
    <source>
        <strain evidence="9 10">ST1</strain>
    </source>
</reference>
<protein>
    <submittedName>
        <fullName evidence="8">Cation diffusion facilitator family transporter</fullName>
    </submittedName>
    <submittedName>
        <fullName evidence="9">Cation transporter</fullName>
    </submittedName>
</protein>
<dbReference type="InterPro" id="IPR050291">
    <property type="entry name" value="CDF_Transporter"/>
</dbReference>
<feature type="transmembrane region" description="Helical" evidence="6">
    <location>
        <begin position="139"/>
        <end position="159"/>
    </location>
</feature>
<evidence type="ECO:0000256" key="5">
    <source>
        <dbReference type="ARBA" id="ARBA00023136"/>
    </source>
</evidence>
<dbReference type="EMBL" id="UGJE01000002">
    <property type="protein sequence ID" value="STQ86710.1"/>
    <property type="molecule type" value="Genomic_DNA"/>
</dbReference>
<evidence type="ECO:0000313" key="9">
    <source>
        <dbReference type="EMBL" id="TLE00931.1"/>
    </source>
</evidence>
<dbReference type="SUPFAM" id="SSF161111">
    <property type="entry name" value="Cation efflux protein transmembrane domain-like"/>
    <property type="match status" value="1"/>
</dbReference>
<organism evidence="8 11">
    <name type="scientific">Helicobacter muridarum</name>
    <dbReference type="NCBI Taxonomy" id="216"/>
    <lineage>
        <taxon>Bacteria</taxon>
        <taxon>Pseudomonadati</taxon>
        <taxon>Campylobacterota</taxon>
        <taxon>Epsilonproteobacteria</taxon>
        <taxon>Campylobacterales</taxon>
        <taxon>Helicobacteraceae</taxon>
        <taxon>Helicobacter</taxon>
    </lineage>
</organism>
<evidence type="ECO:0000313" key="10">
    <source>
        <dbReference type="Proteomes" id="UP000029922"/>
    </source>
</evidence>
<dbReference type="GO" id="GO:0015093">
    <property type="term" value="F:ferrous iron transmembrane transporter activity"/>
    <property type="evidence" value="ECO:0007669"/>
    <property type="project" value="TreeGrafter"/>
</dbReference>
<keyword evidence="4 6" id="KW-1133">Transmembrane helix</keyword>
<evidence type="ECO:0000313" key="11">
    <source>
        <dbReference type="Proteomes" id="UP000255139"/>
    </source>
</evidence>
<comment type="subcellular location">
    <subcellularLocation>
        <location evidence="1">Membrane</location>
        <topology evidence="1">Multi-pass membrane protein</topology>
    </subcellularLocation>
</comment>
<evidence type="ECO:0000256" key="4">
    <source>
        <dbReference type="ARBA" id="ARBA00022989"/>
    </source>
</evidence>
<sequence>MQFNNIKNNYGKKIRDKKSQDIDSSLQNKNHKQEQFALKISMYCACLLAFLGIGFGLVLKSSTLVFDGIVCFVSVALGFLSVVTSRYIYKEDDDIFQYGYVRFEPMVNLFKSLVLVVVCIYAFTSGLRDIIHGGYTLEIGGAVIYTLCAFIISFALYRYTSFYAKMLDSDLVAVDSTEWWIDCIMYLGGIIAFGIIFIFDSKQEYAISHYIDPSLLMILSIFLAITPIKIMIVNFKDLVMVAPKTLDNKITEIMEKISNEYGFQDYDTHVAKSGRFFMIEVNILNTNKNDKISIGEIDVIRDKIEKYLDIPSYKIWLSVNITANPKWL</sequence>
<name>A0A099TY93_9HELI</name>
<dbReference type="GO" id="GO:0015086">
    <property type="term" value="F:cadmium ion transmembrane transporter activity"/>
    <property type="evidence" value="ECO:0007669"/>
    <property type="project" value="TreeGrafter"/>
</dbReference>
<dbReference type="EMBL" id="JRPD02000004">
    <property type="protein sequence ID" value="TLE00931.1"/>
    <property type="molecule type" value="Genomic_DNA"/>
</dbReference>
<dbReference type="PANTHER" id="PTHR43840">
    <property type="entry name" value="MITOCHONDRIAL METAL TRANSPORTER 1-RELATED"/>
    <property type="match status" value="1"/>
</dbReference>
<dbReference type="Proteomes" id="UP000029922">
    <property type="component" value="Unassembled WGS sequence"/>
</dbReference>
<reference evidence="8 11" key="2">
    <citation type="submission" date="2018-06" db="EMBL/GenBank/DDBJ databases">
        <authorList>
            <consortium name="Pathogen Informatics"/>
            <person name="Doyle S."/>
        </authorList>
    </citation>
    <scope>NUCLEOTIDE SEQUENCE [LARGE SCALE GENOMIC DNA]</scope>
    <source>
        <strain evidence="8 11">NCTC12714</strain>
    </source>
</reference>
<dbReference type="InterPro" id="IPR058533">
    <property type="entry name" value="Cation_efflux_TM"/>
</dbReference>
<evidence type="ECO:0000256" key="3">
    <source>
        <dbReference type="ARBA" id="ARBA00022692"/>
    </source>
</evidence>
<feature type="transmembrane region" description="Helical" evidence="6">
    <location>
        <begin position="40"/>
        <end position="59"/>
    </location>
</feature>
<dbReference type="PANTHER" id="PTHR43840:SF15">
    <property type="entry name" value="MITOCHONDRIAL METAL TRANSPORTER 1-RELATED"/>
    <property type="match status" value="1"/>
</dbReference>
<keyword evidence="3 6" id="KW-0812">Transmembrane</keyword>
<dbReference type="Pfam" id="PF01545">
    <property type="entry name" value="Cation_efflux"/>
    <property type="match status" value="1"/>
</dbReference>
<gene>
    <name evidence="9" type="ORF">LS73_003265</name>
    <name evidence="8" type="ORF">NCTC12714_01521</name>
</gene>
<feature type="domain" description="Cation efflux protein transmembrane" evidence="7">
    <location>
        <begin position="39"/>
        <end position="239"/>
    </location>
</feature>
<dbReference type="GO" id="GO:0006882">
    <property type="term" value="P:intracellular zinc ion homeostasis"/>
    <property type="evidence" value="ECO:0007669"/>
    <property type="project" value="TreeGrafter"/>
</dbReference>
<feature type="transmembrane region" description="Helical" evidence="6">
    <location>
        <begin position="211"/>
        <end position="232"/>
    </location>
</feature>
<keyword evidence="5 6" id="KW-0472">Membrane</keyword>
<dbReference type="Gene3D" id="1.20.1510.10">
    <property type="entry name" value="Cation efflux protein transmembrane domain"/>
    <property type="match status" value="1"/>
</dbReference>
<dbReference type="AlphaFoldDB" id="A0A099TY93"/>
<proteinExistence type="predicted"/>
<evidence type="ECO:0000259" key="7">
    <source>
        <dbReference type="Pfam" id="PF01545"/>
    </source>
</evidence>
<feature type="transmembrane region" description="Helical" evidence="6">
    <location>
        <begin position="66"/>
        <end position="89"/>
    </location>
</feature>
<dbReference type="OrthoDB" id="2388015at2"/>
<keyword evidence="2" id="KW-0813">Transport</keyword>
<keyword evidence="11" id="KW-1185">Reference proteome</keyword>
<dbReference type="InterPro" id="IPR027469">
    <property type="entry name" value="Cation_efflux_TMD_sf"/>
</dbReference>
<dbReference type="RefSeq" id="WP_034556902.1">
    <property type="nucleotide sequence ID" value="NZ_FZML01000019.1"/>
</dbReference>
<evidence type="ECO:0000256" key="6">
    <source>
        <dbReference type="SAM" id="Phobius"/>
    </source>
</evidence>
<feature type="transmembrane region" description="Helical" evidence="6">
    <location>
        <begin position="179"/>
        <end position="199"/>
    </location>
</feature>